<evidence type="ECO:0000256" key="5">
    <source>
        <dbReference type="ARBA" id="ARBA00022777"/>
    </source>
</evidence>
<protein>
    <recommendedName>
        <fullName evidence="2">histidine kinase</fullName>
        <ecNumber evidence="2">2.7.13.3</ecNumber>
    </recommendedName>
</protein>
<feature type="compositionally biased region" description="Low complexity" evidence="6">
    <location>
        <begin position="1064"/>
        <end position="1082"/>
    </location>
</feature>
<dbReference type="PRINTS" id="PR00344">
    <property type="entry name" value="BCTRLSENSOR"/>
</dbReference>
<proteinExistence type="predicted"/>
<feature type="compositionally biased region" description="Basic and acidic residues" evidence="6">
    <location>
        <begin position="835"/>
        <end position="859"/>
    </location>
</feature>
<dbReference type="InterPro" id="IPR036890">
    <property type="entry name" value="HATPase_C_sf"/>
</dbReference>
<feature type="domain" description="PAS" evidence="9">
    <location>
        <begin position="220"/>
        <end position="297"/>
    </location>
</feature>
<dbReference type="Gene3D" id="3.30.565.10">
    <property type="entry name" value="Histidine kinase-like ATPase, C-terminal domain"/>
    <property type="match status" value="1"/>
</dbReference>
<keyword evidence="3" id="KW-0597">Phosphoprotein</keyword>
<feature type="region of interest" description="Disordered" evidence="6">
    <location>
        <begin position="1051"/>
        <end position="1082"/>
    </location>
</feature>
<dbReference type="OrthoDB" id="60033at2759"/>
<dbReference type="GO" id="GO:0009927">
    <property type="term" value="F:histidine phosphotransfer kinase activity"/>
    <property type="evidence" value="ECO:0007669"/>
    <property type="project" value="TreeGrafter"/>
</dbReference>
<dbReference type="InterPro" id="IPR000014">
    <property type="entry name" value="PAS"/>
</dbReference>
<comment type="catalytic activity">
    <reaction evidence="1">
        <text>ATP + protein L-histidine = ADP + protein N-phospho-L-histidine.</text>
        <dbReference type="EC" id="2.7.13.3"/>
    </reaction>
</comment>
<dbReference type="CDD" id="cd00082">
    <property type="entry name" value="HisKA"/>
    <property type="match status" value="1"/>
</dbReference>
<feature type="region of interest" description="Disordered" evidence="6">
    <location>
        <begin position="835"/>
        <end position="861"/>
    </location>
</feature>
<dbReference type="AlphaFoldDB" id="A0A078B0E1"/>
<evidence type="ECO:0000313" key="10">
    <source>
        <dbReference type="EMBL" id="CDW87979.1"/>
    </source>
</evidence>
<feature type="transmembrane region" description="Helical" evidence="7">
    <location>
        <begin position="121"/>
        <end position="139"/>
    </location>
</feature>
<evidence type="ECO:0000259" key="8">
    <source>
        <dbReference type="PROSITE" id="PS50109"/>
    </source>
</evidence>
<dbReference type="Gene3D" id="3.30.450.20">
    <property type="entry name" value="PAS domain"/>
    <property type="match status" value="1"/>
</dbReference>
<keyword evidence="7" id="KW-0812">Transmembrane</keyword>
<keyword evidence="4" id="KW-0808">Transferase</keyword>
<keyword evidence="5 10" id="KW-0418">Kinase</keyword>
<dbReference type="Gene3D" id="1.10.287.130">
    <property type="match status" value="1"/>
</dbReference>
<sequence>MFKNKLDNTSQDIIKTANVIVSTILFVRVIGAGIDYYREVTQKSESKEQLQTDYMSLNESTIDLALALVGNILMIIYTILMFAVKRWSFMLQFAPEIGILTQFISFPYYDLGGGASLMIQYMSFQIITIYIISNQLVLVDQFDRKNLLKRLPLIIIYGIAQFYIFQRSFKRDLIDFFGNQTIYLLLMSIMMNLLVIVSSFVLQIKRMNRLLYEKDKNTVLTQDYQRIIDNFAEGILIANEQGKISYINQQLKSFIEYTENNDRSETLNKKIFKAYYLHAESQEEEKWLSLMDIIQDQNMQIDEQDRYLYRNYFELVGPDSQSSHESGNNLSQESQNKEDMWSVEVQKFNIQFNRQDQMLIIIKNISSIINYEKHKNDSKYQQLLLASVSHEMLTPLNSIINLSSIIRRKFENSLLESSRGKLSHQDDTKSIKLLENASSVTETLFLIKIVHNSAILMHYLIQDFIDLKCILTGKLEQNNQNFDLQRACFEILELFEIQIKSKNLTCTFEISLGTPSSLYFDAKKYQQIILNLIQNAVKFTQQGGFDIFLDFKRLQSCPTYGCGTLITSIKDTGQGMDEDAMRNLFQIFGNFKRVSDEGIIRSNGVGLGLSICKELVNFLGGQICCDSQQDQGSKFQFSINIMCKQCRAELEQQSAQKSHKQQQTQSDAESSLFQFKGTNIKEEAYEIQQALNDSRAGLILHKQKTLQPYNIREPSKTPKSLIPIPNSFYQPNTPMSQIGKSKFANQMKSAQCVISQNPYMNQPTNPTKKKIIFGDKVQDLEQIIRMKSIRKNQRPTPSGKVNAQLQQNLTPTSSVGFDQLTQNYQSMRIDSMKRSLHAKKDSSSIKMPTDKQKRTDISRTSKSSQFMLQVKVIDFSDAAQSSIDNSEYQQINNSKNEKKISMRQISKRQSDSLAYKNSTFGVIQTQNDNNSVCLSQIYPDLCHSKSFGNHKPRCIDKTAKSAIMVGSHLSQIIQEQDQEDCSSSSRLTMNELGTEFARNQVYQFNENQNNISLIKANQSQQSRAIRLLNTIQEEPANQNTNNDFELENNQEQYKKESDSKLKLNQNNEMSRNNNQSFSKKNNSNNTLIQIGIDSKYSQLFQPNSKDMLDSIEKKDKNLLIPNQNGEQMQQHISPSFRVKAFDRTKDISSQLHLQSPSRYQYQNQQSLQFTQLSKQKSQDQQPQQQPQQYQLKLSKEQLIIEDSSSSMDVEDMIKLDKMLLSSKRITPEKTCSCESSTKQ</sequence>
<dbReference type="SMART" id="SM00387">
    <property type="entry name" value="HATPase_c"/>
    <property type="match status" value="1"/>
</dbReference>
<dbReference type="GO" id="GO:0005886">
    <property type="term" value="C:plasma membrane"/>
    <property type="evidence" value="ECO:0007669"/>
    <property type="project" value="TreeGrafter"/>
</dbReference>
<dbReference type="SUPFAM" id="SSF47384">
    <property type="entry name" value="Homodimeric domain of signal transducing histidine kinase"/>
    <property type="match status" value="1"/>
</dbReference>
<dbReference type="InterPro" id="IPR005467">
    <property type="entry name" value="His_kinase_dom"/>
</dbReference>
<keyword evidence="11" id="KW-1185">Reference proteome</keyword>
<dbReference type="EMBL" id="CCKQ01016105">
    <property type="protein sequence ID" value="CDW87979.1"/>
    <property type="molecule type" value="Genomic_DNA"/>
</dbReference>
<evidence type="ECO:0000256" key="3">
    <source>
        <dbReference type="ARBA" id="ARBA00022553"/>
    </source>
</evidence>
<dbReference type="EC" id="2.7.13.3" evidence="2"/>
<feature type="compositionally biased region" description="Basic and acidic residues" evidence="6">
    <location>
        <begin position="1052"/>
        <end position="1061"/>
    </location>
</feature>
<dbReference type="PROSITE" id="PS50112">
    <property type="entry name" value="PAS"/>
    <property type="match status" value="1"/>
</dbReference>
<evidence type="ECO:0000256" key="1">
    <source>
        <dbReference type="ARBA" id="ARBA00000085"/>
    </source>
</evidence>
<feature type="domain" description="Histidine kinase" evidence="8">
    <location>
        <begin position="387"/>
        <end position="643"/>
    </location>
</feature>
<feature type="transmembrane region" description="Helical" evidence="7">
    <location>
        <begin position="64"/>
        <end position="84"/>
    </location>
</feature>
<feature type="transmembrane region" description="Helical" evidence="7">
    <location>
        <begin position="151"/>
        <end position="169"/>
    </location>
</feature>
<dbReference type="GO" id="GO:0000155">
    <property type="term" value="F:phosphorelay sensor kinase activity"/>
    <property type="evidence" value="ECO:0007669"/>
    <property type="project" value="InterPro"/>
</dbReference>
<evidence type="ECO:0000256" key="7">
    <source>
        <dbReference type="SAM" id="Phobius"/>
    </source>
</evidence>
<dbReference type="InParanoid" id="A0A078B0E1"/>
<dbReference type="SMART" id="SM00388">
    <property type="entry name" value="HisKA"/>
    <property type="match status" value="1"/>
</dbReference>
<dbReference type="OMA" id="SINIMCK"/>
<evidence type="ECO:0000256" key="6">
    <source>
        <dbReference type="SAM" id="MobiDB-lite"/>
    </source>
</evidence>
<dbReference type="SUPFAM" id="SSF55874">
    <property type="entry name" value="ATPase domain of HSP90 chaperone/DNA topoisomerase II/histidine kinase"/>
    <property type="match status" value="1"/>
</dbReference>
<dbReference type="InterPro" id="IPR004358">
    <property type="entry name" value="Sig_transdc_His_kin-like_C"/>
</dbReference>
<organism evidence="10 11">
    <name type="scientific">Stylonychia lemnae</name>
    <name type="common">Ciliate</name>
    <dbReference type="NCBI Taxonomy" id="5949"/>
    <lineage>
        <taxon>Eukaryota</taxon>
        <taxon>Sar</taxon>
        <taxon>Alveolata</taxon>
        <taxon>Ciliophora</taxon>
        <taxon>Intramacronucleata</taxon>
        <taxon>Spirotrichea</taxon>
        <taxon>Stichotrichia</taxon>
        <taxon>Sporadotrichida</taxon>
        <taxon>Oxytrichidae</taxon>
        <taxon>Stylonychinae</taxon>
        <taxon>Stylonychia</taxon>
    </lineage>
</organism>
<keyword evidence="7" id="KW-1133">Transmembrane helix</keyword>
<evidence type="ECO:0000259" key="9">
    <source>
        <dbReference type="PROSITE" id="PS50112"/>
    </source>
</evidence>
<dbReference type="PROSITE" id="PS50109">
    <property type="entry name" value="HIS_KIN"/>
    <property type="match status" value="1"/>
</dbReference>
<evidence type="ECO:0000313" key="11">
    <source>
        <dbReference type="Proteomes" id="UP000039865"/>
    </source>
</evidence>
<reference evidence="10 11" key="1">
    <citation type="submission" date="2014-06" db="EMBL/GenBank/DDBJ databases">
        <authorList>
            <person name="Swart Estienne"/>
        </authorList>
    </citation>
    <scope>NUCLEOTIDE SEQUENCE [LARGE SCALE GENOMIC DNA]</scope>
    <source>
        <strain evidence="10 11">130c</strain>
    </source>
</reference>
<dbReference type="InterPro" id="IPR003594">
    <property type="entry name" value="HATPase_dom"/>
</dbReference>
<accession>A0A078B0E1</accession>
<dbReference type="InterPro" id="IPR003661">
    <property type="entry name" value="HisK_dim/P_dom"/>
</dbReference>
<dbReference type="Pfam" id="PF02518">
    <property type="entry name" value="HATPase_c"/>
    <property type="match status" value="1"/>
</dbReference>
<dbReference type="PANTHER" id="PTHR43047">
    <property type="entry name" value="TWO-COMPONENT HISTIDINE PROTEIN KINASE"/>
    <property type="match status" value="1"/>
</dbReference>
<gene>
    <name evidence="10" type="primary">Contig2606.g2805</name>
    <name evidence="10" type="ORF">STYLEM_17094</name>
</gene>
<keyword evidence="7" id="KW-0472">Membrane</keyword>
<evidence type="ECO:0000256" key="2">
    <source>
        <dbReference type="ARBA" id="ARBA00012438"/>
    </source>
</evidence>
<dbReference type="Proteomes" id="UP000039865">
    <property type="component" value="Unassembled WGS sequence"/>
</dbReference>
<dbReference type="PANTHER" id="PTHR43047:SF72">
    <property type="entry name" value="OSMOSENSING HISTIDINE PROTEIN KINASE SLN1"/>
    <property type="match status" value="1"/>
</dbReference>
<name>A0A078B0E1_STYLE</name>
<feature type="transmembrane region" description="Helical" evidence="7">
    <location>
        <begin position="181"/>
        <end position="202"/>
    </location>
</feature>
<dbReference type="InterPro" id="IPR036097">
    <property type="entry name" value="HisK_dim/P_sf"/>
</dbReference>
<evidence type="ECO:0000256" key="4">
    <source>
        <dbReference type="ARBA" id="ARBA00022679"/>
    </source>
</evidence>